<name>A0A6C2YH21_9BACT</name>
<proteinExistence type="predicted"/>
<organism evidence="1">
    <name type="scientific">Tuwongella immobilis</name>
    <dbReference type="NCBI Taxonomy" id="692036"/>
    <lineage>
        <taxon>Bacteria</taxon>
        <taxon>Pseudomonadati</taxon>
        <taxon>Planctomycetota</taxon>
        <taxon>Planctomycetia</taxon>
        <taxon>Gemmatales</taxon>
        <taxon>Gemmataceae</taxon>
        <taxon>Tuwongella</taxon>
    </lineage>
</organism>
<accession>A0A6C2YH21</accession>
<evidence type="ECO:0000313" key="2">
    <source>
        <dbReference type="Proteomes" id="UP000464378"/>
    </source>
</evidence>
<sequence>MQGQEAIELAQNHLELLGQSRGKVKFAKLIVANSSDPMDGCYPNDIWAVFFEMGIPDLDPDFFVLHVNCQTKSVAAVPVM</sequence>
<dbReference type="EMBL" id="LR593887">
    <property type="protein sequence ID" value="VTR97058.1"/>
    <property type="molecule type" value="Genomic_DNA"/>
</dbReference>
<dbReference type="KEGG" id="tim:GMBLW1_31400"/>
<dbReference type="AlphaFoldDB" id="A0A6C2YH21"/>
<protein>
    <submittedName>
        <fullName evidence="1">Uncharacterized protein</fullName>
    </submittedName>
</protein>
<evidence type="ECO:0000313" key="1">
    <source>
        <dbReference type="EMBL" id="VIP00820.1"/>
    </source>
</evidence>
<reference evidence="1" key="1">
    <citation type="submission" date="2019-04" db="EMBL/GenBank/DDBJ databases">
        <authorList>
            <consortium name="Science for Life Laboratories"/>
        </authorList>
    </citation>
    <scope>NUCLEOTIDE SEQUENCE</scope>
    <source>
        <strain evidence="1">MBLW1</strain>
    </source>
</reference>
<dbReference type="Proteomes" id="UP000464378">
    <property type="component" value="Chromosome"/>
</dbReference>
<dbReference type="InParanoid" id="A0A6C2YH21"/>
<keyword evidence="2" id="KW-1185">Reference proteome</keyword>
<dbReference type="EMBL" id="LR586016">
    <property type="protein sequence ID" value="VIP00820.1"/>
    <property type="molecule type" value="Genomic_DNA"/>
</dbReference>
<gene>
    <name evidence="1" type="ORF">GMBLW1_31400</name>
</gene>